<dbReference type="EMBL" id="QDEB01115312">
    <property type="protein sequence ID" value="RZB40853.1"/>
    <property type="molecule type" value="Genomic_DNA"/>
</dbReference>
<dbReference type="InterPro" id="IPR001878">
    <property type="entry name" value="Znf_CCHC"/>
</dbReference>
<dbReference type="GO" id="GO:0008270">
    <property type="term" value="F:zinc ion binding"/>
    <property type="evidence" value="ECO:0007669"/>
    <property type="project" value="UniProtKB-KW"/>
</dbReference>
<dbReference type="OrthoDB" id="6780450at2759"/>
<evidence type="ECO:0000259" key="3">
    <source>
        <dbReference type="PROSITE" id="PS50158"/>
    </source>
</evidence>
<dbReference type="InterPro" id="IPR036875">
    <property type="entry name" value="Znf_CCHC_sf"/>
</dbReference>
<feature type="compositionally biased region" description="Polar residues" evidence="2">
    <location>
        <begin position="266"/>
        <end position="283"/>
    </location>
</feature>
<keyword evidence="1" id="KW-0479">Metal-binding</keyword>
<keyword evidence="1" id="KW-0862">Zinc</keyword>
<organism evidence="4 5">
    <name type="scientific">Asbolus verrucosus</name>
    <name type="common">Desert ironclad beetle</name>
    <dbReference type="NCBI Taxonomy" id="1661398"/>
    <lineage>
        <taxon>Eukaryota</taxon>
        <taxon>Metazoa</taxon>
        <taxon>Ecdysozoa</taxon>
        <taxon>Arthropoda</taxon>
        <taxon>Hexapoda</taxon>
        <taxon>Insecta</taxon>
        <taxon>Pterygota</taxon>
        <taxon>Neoptera</taxon>
        <taxon>Endopterygota</taxon>
        <taxon>Coleoptera</taxon>
        <taxon>Polyphaga</taxon>
        <taxon>Cucujiformia</taxon>
        <taxon>Tenebrionidae</taxon>
        <taxon>Pimeliinae</taxon>
        <taxon>Asbolus</taxon>
    </lineage>
</organism>
<protein>
    <submittedName>
        <fullName evidence="4">NESP55 domain containing protein</fullName>
    </submittedName>
</protein>
<evidence type="ECO:0000313" key="5">
    <source>
        <dbReference type="Proteomes" id="UP000292052"/>
    </source>
</evidence>
<feature type="domain" description="CCHC-type" evidence="3">
    <location>
        <begin position="185"/>
        <end position="200"/>
    </location>
</feature>
<evidence type="ECO:0000256" key="1">
    <source>
        <dbReference type="PROSITE-ProRule" id="PRU00047"/>
    </source>
</evidence>
<keyword evidence="1" id="KW-0863">Zinc-finger</keyword>
<comment type="caution">
    <text evidence="4">The sequence shown here is derived from an EMBL/GenBank/DDBJ whole genome shotgun (WGS) entry which is preliminary data.</text>
</comment>
<reference evidence="4 5" key="1">
    <citation type="submission" date="2017-03" db="EMBL/GenBank/DDBJ databases">
        <title>Genome of the blue death feigning beetle - Asbolus verrucosus.</title>
        <authorList>
            <person name="Rider S.D."/>
        </authorList>
    </citation>
    <scope>NUCLEOTIDE SEQUENCE [LARGE SCALE GENOMIC DNA]</scope>
    <source>
        <strain evidence="4">Butters</strain>
        <tissue evidence="4">Head and leg muscle</tissue>
    </source>
</reference>
<sequence length="422" mass="47449">MNSQTINTPTRTTINQFPKKDQTIILTANENLNNRDYATKIANLIGGAQHILFLSKISLNRVCIYLSSPQLVENLTAQYNKIEIGGLEIGLRRLITPSQRIILSNVCPTIPHDVLTNTLKGLGLKLLSHMTFLRAGIPGDEFAHILSFRRQIFIQPLQGKELPSSIVIKYDDTNYRIFLTDDLTCFHCKFQGHIAANCPEYPPENVHNSTPNNLTSIDNNIDCNSNIEIEEDGNRTEETESNNQNLIEPYLKDPAVTIGQKRPAETLTSTASEENTAYASQATVEPDFKEPATRTKKKPKRAKTNKSDLDTNKLAPVKLFLENLTPPTPITHNQLTHFFKNASGCQDPLKLVAQCTPDIGHFIQILRQLHSFFVDKGMKQRCNKYINRIERQIKNGKKDLIALSDTDADLTDCSQISNHSDK</sequence>
<dbReference type="PROSITE" id="PS50158">
    <property type="entry name" value="ZF_CCHC"/>
    <property type="match status" value="1"/>
</dbReference>
<gene>
    <name evidence="4" type="ORF">BDFB_009929</name>
</gene>
<feature type="compositionally biased region" description="Basic residues" evidence="2">
    <location>
        <begin position="294"/>
        <end position="304"/>
    </location>
</feature>
<evidence type="ECO:0000313" key="4">
    <source>
        <dbReference type="EMBL" id="RZB40853.1"/>
    </source>
</evidence>
<dbReference type="Gene3D" id="4.10.60.10">
    <property type="entry name" value="Zinc finger, CCHC-type"/>
    <property type="match status" value="1"/>
</dbReference>
<dbReference type="SMART" id="SM00343">
    <property type="entry name" value="ZnF_C2HC"/>
    <property type="match status" value="1"/>
</dbReference>
<dbReference type="AlphaFoldDB" id="A0A482VC40"/>
<name>A0A482VC40_ASBVE</name>
<proteinExistence type="predicted"/>
<feature type="region of interest" description="Disordered" evidence="2">
    <location>
        <begin position="265"/>
        <end position="308"/>
    </location>
</feature>
<evidence type="ECO:0000256" key="2">
    <source>
        <dbReference type="SAM" id="MobiDB-lite"/>
    </source>
</evidence>
<accession>A0A482VC40</accession>
<keyword evidence="5" id="KW-1185">Reference proteome</keyword>
<dbReference type="SUPFAM" id="SSF57756">
    <property type="entry name" value="Retrovirus zinc finger-like domains"/>
    <property type="match status" value="1"/>
</dbReference>
<dbReference type="Proteomes" id="UP000292052">
    <property type="component" value="Unassembled WGS sequence"/>
</dbReference>
<dbReference type="GO" id="GO:0003676">
    <property type="term" value="F:nucleic acid binding"/>
    <property type="evidence" value="ECO:0007669"/>
    <property type="project" value="InterPro"/>
</dbReference>